<dbReference type="SUPFAM" id="SSF53474">
    <property type="entry name" value="alpha/beta-Hydrolases"/>
    <property type="match status" value="1"/>
</dbReference>
<dbReference type="InterPro" id="IPR000639">
    <property type="entry name" value="Epox_hydrolase-like"/>
</dbReference>
<evidence type="ECO:0000256" key="2">
    <source>
        <dbReference type="ARBA" id="ARBA00022797"/>
    </source>
</evidence>
<dbReference type="GO" id="GO:0004301">
    <property type="term" value="F:epoxide hydrolase activity"/>
    <property type="evidence" value="ECO:0007669"/>
    <property type="project" value="TreeGrafter"/>
</dbReference>
<comment type="similarity">
    <text evidence="1">Belongs to the peptidase S33 family.</text>
</comment>
<dbReference type="PANTHER" id="PTHR21661">
    <property type="entry name" value="EPOXIDE HYDROLASE 1-RELATED"/>
    <property type="match status" value="1"/>
</dbReference>
<accession>A0A9E5JQR7</accession>
<dbReference type="Pfam" id="PF06441">
    <property type="entry name" value="EHN"/>
    <property type="match status" value="1"/>
</dbReference>
<feature type="active site" description="Proton acceptor" evidence="4">
    <location>
        <position position="356"/>
    </location>
</feature>
<evidence type="ECO:0000256" key="3">
    <source>
        <dbReference type="ARBA" id="ARBA00022801"/>
    </source>
</evidence>
<evidence type="ECO:0000256" key="1">
    <source>
        <dbReference type="ARBA" id="ARBA00010088"/>
    </source>
</evidence>
<keyword evidence="3 6" id="KW-0378">Hydrolase</keyword>
<dbReference type="Proteomes" id="UP000787472">
    <property type="component" value="Unassembled WGS sequence"/>
</dbReference>
<proteinExistence type="inferred from homology"/>
<evidence type="ECO:0000313" key="7">
    <source>
        <dbReference type="Proteomes" id="UP000787472"/>
    </source>
</evidence>
<comment type="caution">
    <text evidence="6">The sequence shown here is derived from an EMBL/GenBank/DDBJ whole genome shotgun (WGS) entry which is preliminary data.</text>
</comment>
<organism evidence="6 7">
    <name type="scientific">Pseudomaricurvus hydrocarbonicus</name>
    <dbReference type="NCBI Taxonomy" id="1470433"/>
    <lineage>
        <taxon>Bacteria</taxon>
        <taxon>Pseudomonadati</taxon>
        <taxon>Pseudomonadota</taxon>
        <taxon>Gammaproteobacteria</taxon>
        <taxon>Cellvibrionales</taxon>
        <taxon>Cellvibrionaceae</taxon>
        <taxon>Pseudomaricurvus</taxon>
    </lineage>
</organism>
<name>A0A9E5JQR7_9GAMM</name>
<evidence type="ECO:0000259" key="5">
    <source>
        <dbReference type="Pfam" id="PF06441"/>
    </source>
</evidence>
<feature type="active site" description="Nucleophile" evidence="4">
    <location>
        <position position="178"/>
    </location>
</feature>
<dbReference type="AlphaFoldDB" id="A0A9E5JQR7"/>
<keyword evidence="2" id="KW-0058">Aromatic hydrocarbons catabolism</keyword>
<dbReference type="RefSeq" id="WP_167182154.1">
    <property type="nucleotide sequence ID" value="NZ_JAAONZ010000002.1"/>
</dbReference>
<dbReference type="EMBL" id="JAAONZ010000002">
    <property type="protein sequence ID" value="NHO64769.1"/>
    <property type="molecule type" value="Genomic_DNA"/>
</dbReference>
<feature type="active site" description="Proton donor" evidence="4">
    <location>
        <position position="305"/>
    </location>
</feature>
<feature type="domain" description="Epoxide hydrolase N-terminal" evidence="5">
    <location>
        <begin position="4"/>
        <end position="109"/>
    </location>
</feature>
<reference evidence="6" key="1">
    <citation type="submission" date="2020-03" db="EMBL/GenBank/DDBJ databases">
        <authorList>
            <person name="Guo F."/>
        </authorList>
    </citation>
    <scope>NUCLEOTIDE SEQUENCE</scope>
    <source>
        <strain evidence="6">JCM 30134</strain>
    </source>
</reference>
<dbReference type="InterPro" id="IPR016292">
    <property type="entry name" value="Epoxide_hydrolase"/>
</dbReference>
<gene>
    <name evidence="6" type="ORF">G8770_04315</name>
</gene>
<dbReference type="PRINTS" id="PR00412">
    <property type="entry name" value="EPOXHYDRLASE"/>
</dbReference>
<evidence type="ECO:0000256" key="4">
    <source>
        <dbReference type="PIRSR" id="PIRSR001112-1"/>
    </source>
</evidence>
<dbReference type="PIRSF" id="PIRSF001112">
    <property type="entry name" value="Epoxide_hydrolase"/>
    <property type="match status" value="1"/>
</dbReference>
<protein>
    <submittedName>
        <fullName evidence="6">Epoxide hydrolase</fullName>
    </submittedName>
</protein>
<sequence length="378" mass="43408">MTSITPFTVNIEQQQLDDLALRLRLTRWPEQETVIDWCQGAPLKAVKDLVDYWQHDYDWRRCERRLNQYPQFVTTIDGLPIHFMHIQSPHDDATPMIMTHGWPGSIIEFLEVIEPLTNPTAHGGEASDAFHLVIPSLPGFGFSGKPVHSGWNLERIANAWITLMERLEYRQFVAQGGDWGSAVTSTIGKINPPSCLGIHLNLVIINPVLVDIENLTQLEQTALAKMEHYERWDSGYSKQQSTRPQTVGYSLVDSPVGLASWIYEKYFAWTDNNGKPEDVLSYDQMLDNIMIYWLNATGASSARLYWESFNSIFTDNIDIPTGISLFPKEIFLTSERWAEKVYTKLHYWNECEKGGHFAAFEQPNIFISEVRSSFRSIR</sequence>
<evidence type="ECO:0000313" key="6">
    <source>
        <dbReference type="EMBL" id="NHO64769.1"/>
    </source>
</evidence>
<dbReference type="InterPro" id="IPR029058">
    <property type="entry name" value="AB_hydrolase_fold"/>
</dbReference>
<dbReference type="InterPro" id="IPR010497">
    <property type="entry name" value="Epoxide_hydro_N"/>
</dbReference>
<dbReference type="Gene3D" id="3.40.50.1820">
    <property type="entry name" value="alpha/beta hydrolase"/>
    <property type="match status" value="1"/>
</dbReference>
<keyword evidence="7" id="KW-1185">Reference proteome</keyword>
<dbReference type="GO" id="GO:0097176">
    <property type="term" value="P:epoxide metabolic process"/>
    <property type="evidence" value="ECO:0007669"/>
    <property type="project" value="TreeGrafter"/>
</dbReference>
<dbReference type="PANTHER" id="PTHR21661:SF35">
    <property type="entry name" value="EPOXIDE HYDROLASE"/>
    <property type="match status" value="1"/>
</dbReference>